<feature type="transmembrane region" description="Helical" evidence="7">
    <location>
        <begin position="195"/>
        <end position="216"/>
    </location>
</feature>
<keyword evidence="6" id="KW-0175">Coiled coil</keyword>
<feature type="transmembrane region" description="Helical" evidence="7">
    <location>
        <begin position="39"/>
        <end position="62"/>
    </location>
</feature>
<dbReference type="PANTHER" id="PTHR30213">
    <property type="entry name" value="INNER MEMBRANE PROTEIN YHJD"/>
    <property type="match status" value="1"/>
</dbReference>
<feature type="transmembrane region" description="Helical" evidence="7">
    <location>
        <begin position="263"/>
        <end position="285"/>
    </location>
</feature>
<proteinExistence type="predicted"/>
<evidence type="ECO:0000256" key="5">
    <source>
        <dbReference type="ARBA" id="ARBA00023136"/>
    </source>
</evidence>
<evidence type="ECO:0008006" key="10">
    <source>
        <dbReference type="Google" id="ProtNLM"/>
    </source>
</evidence>
<dbReference type="PANTHER" id="PTHR30213:SF1">
    <property type="entry name" value="INNER MEMBRANE PROTEIN YHJD"/>
    <property type="match status" value="1"/>
</dbReference>
<organism evidence="8 9">
    <name type="scientific">Microbacterium sediminis</name>
    <dbReference type="NCBI Taxonomy" id="904291"/>
    <lineage>
        <taxon>Bacteria</taxon>
        <taxon>Bacillati</taxon>
        <taxon>Actinomycetota</taxon>
        <taxon>Actinomycetes</taxon>
        <taxon>Micrococcales</taxon>
        <taxon>Microbacteriaceae</taxon>
        <taxon>Microbacterium</taxon>
    </lineage>
</organism>
<dbReference type="Pfam" id="PF03631">
    <property type="entry name" value="Virul_fac_BrkB"/>
    <property type="match status" value="1"/>
</dbReference>
<dbReference type="AlphaFoldDB" id="A0A1B9NIW9"/>
<accession>A0A1B9NIW9</accession>
<evidence type="ECO:0000256" key="2">
    <source>
        <dbReference type="ARBA" id="ARBA00022475"/>
    </source>
</evidence>
<feature type="transmembrane region" description="Helical" evidence="7">
    <location>
        <begin position="225"/>
        <end position="243"/>
    </location>
</feature>
<evidence type="ECO:0000256" key="4">
    <source>
        <dbReference type="ARBA" id="ARBA00022989"/>
    </source>
</evidence>
<evidence type="ECO:0000256" key="7">
    <source>
        <dbReference type="SAM" id="Phobius"/>
    </source>
</evidence>
<gene>
    <name evidence="8" type="ORF">A7J15_11145</name>
</gene>
<evidence type="ECO:0000256" key="3">
    <source>
        <dbReference type="ARBA" id="ARBA00022692"/>
    </source>
</evidence>
<comment type="subcellular location">
    <subcellularLocation>
        <location evidence="1">Cell membrane</location>
        <topology evidence="1">Multi-pass membrane protein</topology>
    </subcellularLocation>
</comment>
<keyword evidence="9" id="KW-1185">Reference proteome</keyword>
<dbReference type="RefSeq" id="WP_067027969.1">
    <property type="nucleotide sequence ID" value="NZ_CP038256.1"/>
</dbReference>
<keyword evidence="3 7" id="KW-0812">Transmembrane</keyword>
<comment type="caution">
    <text evidence="8">The sequence shown here is derived from an EMBL/GenBank/DDBJ whole genome shotgun (WGS) entry which is preliminary data.</text>
</comment>
<keyword evidence="4 7" id="KW-1133">Transmembrane helix</keyword>
<keyword evidence="5 7" id="KW-0472">Membrane</keyword>
<evidence type="ECO:0000313" key="8">
    <source>
        <dbReference type="EMBL" id="OCG76533.1"/>
    </source>
</evidence>
<dbReference type="InterPro" id="IPR017039">
    <property type="entry name" value="Virul_fac_BrkB"/>
</dbReference>
<feature type="coiled-coil region" evidence="6">
    <location>
        <begin position="302"/>
        <end position="336"/>
    </location>
</feature>
<dbReference type="GO" id="GO:0005886">
    <property type="term" value="C:plasma membrane"/>
    <property type="evidence" value="ECO:0007669"/>
    <property type="project" value="UniProtKB-SubCell"/>
</dbReference>
<reference evidence="8 9" key="1">
    <citation type="submission" date="2016-05" db="EMBL/GenBank/DDBJ databases">
        <authorList>
            <person name="Lavstsen T."/>
            <person name="Jespersen J.S."/>
        </authorList>
    </citation>
    <scope>NUCLEOTIDE SEQUENCE [LARGE SCALE GENOMIC DNA]</scope>
    <source>
        <strain evidence="8 9">YLB-01</strain>
    </source>
</reference>
<protein>
    <recommendedName>
        <fullName evidence="10">YihY/virulence factor BrkB family protein</fullName>
    </recommendedName>
</protein>
<dbReference type="EMBL" id="LXMD01000001">
    <property type="protein sequence ID" value="OCG76533.1"/>
    <property type="molecule type" value="Genomic_DNA"/>
</dbReference>
<evidence type="ECO:0000256" key="6">
    <source>
        <dbReference type="SAM" id="Coils"/>
    </source>
</evidence>
<dbReference type="STRING" id="904291.A7J15_11145"/>
<dbReference type="Proteomes" id="UP000093355">
    <property type="component" value="Unassembled WGS sequence"/>
</dbReference>
<keyword evidence="2" id="KW-1003">Cell membrane</keyword>
<feature type="transmembrane region" description="Helical" evidence="7">
    <location>
        <begin position="150"/>
        <end position="183"/>
    </location>
</feature>
<feature type="transmembrane region" description="Helical" evidence="7">
    <location>
        <begin position="103"/>
        <end position="122"/>
    </location>
</feature>
<sequence length="345" mass="36128">MRAVGEWVRRVLAWALRLRVVRSFLLFSESNGGVLAGSITFRALFSLFAAVLLGFSAAAIWLQGRPELWDALVSAMNNVIPGLVGGAGSVIDVRQLQNAPGSITIAGVIAVLGLIWAAIGAIQTTRTAIRMMAGTAHDTASFFVLIVRDLIFAAAMGAMFVVSAAVTFLGSAFASAVLGWLGLGSGLLATLTTRLVTIAVTFVLDAVLIALLFALLSGRKVSARALWSGALIGAVGLVVLQQLSGLFVGGATSNPLLATFSSLVALLLWLNLSAQVILIGCAHVITTADEEQDRVGEKYGAATFAQRKVRRAERDVEIATATLREAREQEAAEREKLAAEGSAAP</sequence>
<evidence type="ECO:0000313" key="9">
    <source>
        <dbReference type="Proteomes" id="UP000093355"/>
    </source>
</evidence>
<feature type="transmembrane region" description="Helical" evidence="7">
    <location>
        <begin position="69"/>
        <end position="91"/>
    </location>
</feature>
<evidence type="ECO:0000256" key="1">
    <source>
        <dbReference type="ARBA" id="ARBA00004651"/>
    </source>
</evidence>
<name>A0A1B9NIW9_9MICO</name>